<comment type="caution">
    <text evidence="3">The sequence shown here is derived from an EMBL/GenBank/DDBJ whole genome shotgun (WGS) entry which is preliminary data.</text>
</comment>
<feature type="coiled-coil region" evidence="1">
    <location>
        <begin position="149"/>
        <end position="191"/>
    </location>
</feature>
<dbReference type="RefSeq" id="WP_129132818.1">
    <property type="nucleotide sequence ID" value="NZ_SDHW01000009.1"/>
</dbReference>
<keyword evidence="4" id="KW-1185">Reference proteome</keyword>
<sequence length="241" mass="26787">MLEQKLSEFFETHPKANEVHEALGRLFTHKEVAQKFLAGVNGKAVTTYTRNGVKHETKSEEIYHAMLNQQNVINEKQLAYENAPGVEKQQAMSEWKAAQDTLKQLEHDFNKQRIEEKKDAAKQGHKKEVAPPKTEKPGNTDPEALAKKIAAKEKEIASAEAKREKAKGAEKTKLTNRLKTLNAELEALKVQLPAEPAKEEATAPVMIDHVVTEEDLISNPDLGAAVGEVIQIPAPIDHNPQ</sequence>
<dbReference type="EMBL" id="SDHW01000009">
    <property type="protein sequence ID" value="RXK57566.1"/>
    <property type="molecule type" value="Genomic_DNA"/>
</dbReference>
<accession>A0A4Q1CDC6</accession>
<evidence type="ECO:0000256" key="1">
    <source>
        <dbReference type="SAM" id="Coils"/>
    </source>
</evidence>
<organism evidence="3 4">
    <name type="scientific">Lacibacter luteus</name>
    <dbReference type="NCBI Taxonomy" id="2508719"/>
    <lineage>
        <taxon>Bacteria</taxon>
        <taxon>Pseudomonadati</taxon>
        <taxon>Bacteroidota</taxon>
        <taxon>Chitinophagia</taxon>
        <taxon>Chitinophagales</taxon>
        <taxon>Chitinophagaceae</taxon>
        <taxon>Lacibacter</taxon>
    </lineage>
</organism>
<name>A0A4Q1CDC6_9BACT</name>
<evidence type="ECO:0008006" key="5">
    <source>
        <dbReference type="Google" id="ProtNLM"/>
    </source>
</evidence>
<keyword evidence="1" id="KW-0175">Coiled coil</keyword>
<proteinExistence type="predicted"/>
<evidence type="ECO:0000313" key="3">
    <source>
        <dbReference type="EMBL" id="RXK57566.1"/>
    </source>
</evidence>
<evidence type="ECO:0000256" key="2">
    <source>
        <dbReference type="SAM" id="MobiDB-lite"/>
    </source>
</evidence>
<dbReference type="Proteomes" id="UP000290204">
    <property type="component" value="Unassembled WGS sequence"/>
</dbReference>
<gene>
    <name evidence="3" type="ORF">ESA94_20420</name>
</gene>
<evidence type="ECO:0000313" key="4">
    <source>
        <dbReference type="Proteomes" id="UP000290204"/>
    </source>
</evidence>
<dbReference type="AlphaFoldDB" id="A0A4Q1CDC6"/>
<protein>
    <recommendedName>
        <fullName evidence="5">Coil containing protein</fullName>
    </recommendedName>
</protein>
<feature type="region of interest" description="Disordered" evidence="2">
    <location>
        <begin position="117"/>
        <end position="142"/>
    </location>
</feature>
<reference evidence="3 4" key="1">
    <citation type="submission" date="2019-01" db="EMBL/GenBank/DDBJ databases">
        <title>Lacibacter sp. strain TTM-7.</title>
        <authorList>
            <person name="Chen W.-M."/>
        </authorList>
    </citation>
    <scope>NUCLEOTIDE SEQUENCE [LARGE SCALE GENOMIC DNA]</scope>
    <source>
        <strain evidence="3 4">TTM-7</strain>
    </source>
</reference>